<feature type="region of interest" description="Disordered" evidence="4">
    <location>
        <begin position="672"/>
        <end position="731"/>
    </location>
</feature>
<proteinExistence type="predicted"/>
<feature type="region of interest" description="Disordered" evidence="4">
    <location>
        <begin position="552"/>
        <end position="609"/>
    </location>
</feature>
<dbReference type="SMART" id="SM00384">
    <property type="entry name" value="AT_hook"/>
    <property type="match status" value="2"/>
</dbReference>
<dbReference type="InterPro" id="IPR001739">
    <property type="entry name" value="Methyl_CpG_DNA-bd"/>
</dbReference>
<dbReference type="Gene3D" id="3.30.890.10">
    <property type="entry name" value="Methyl-cpg-binding Protein 2, Chain A"/>
    <property type="match status" value="1"/>
</dbReference>
<dbReference type="PANTHER" id="PTHR15074:SF0">
    <property type="entry name" value="METHYL-CPG-BINDING DOMAIN PROTEIN 4-LIKE PROTEIN"/>
    <property type="match status" value="1"/>
</dbReference>
<dbReference type="InterPro" id="IPR011257">
    <property type="entry name" value="DNA_glycosylase"/>
</dbReference>
<dbReference type="GeneID" id="118416056"/>
<comment type="subcellular location">
    <subcellularLocation>
        <location evidence="1">Nucleus</location>
    </subcellularLocation>
</comment>
<dbReference type="SUPFAM" id="SSF48150">
    <property type="entry name" value="DNA-glycosylase"/>
    <property type="match status" value="1"/>
</dbReference>
<accession>A0A9J7MRG6</accession>
<dbReference type="KEGG" id="bfo:118416056"/>
<feature type="compositionally biased region" description="Low complexity" evidence="4">
    <location>
        <begin position="523"/>
        <end position="537"/>
    </location>
</feature>
<dbReference type="PANTHER" id="PTHR15074">
    <property type="entry name" value="METHYL-CPG-BINDING PROTEIN"/>
    <property type="match status" value="1"/>
</dbReference>
<feature type="compositionally biased region" description="Basic residues" evidence="4">
    <location>
        <begin position="240"/>
        <end position="250"/>
    </location>
</feature>
<feature type="domain" description="MBD" evidence="5">
    <location>
        <begin position="108"/>
        <end position="179"/>
    </location>
</feature>
<dbReference type="InterPro" id="IPR017956">
    <property type="entry name" value="AT_hook_DNA-bd_motif"/>
</dbReference>
<feature type="compositionally biased region" description="Basic residues" evidence="4">
    <location>
        <begin position="271"/>
        <end position="308"/>
    </location>
</feature>
<dbReference type="AlphaFoldDB" id="A0A9J7MRG6"/>
<dbReference type="RefSeq" id="XP_035677001.1">
    <property type="nucleotide sequence ID" value="XM_035821108.1"/>
</dbReference>
<feature type="compositionally biased region" description="Low complexity" evidence="4">
    <location>
        <begin position="418"/>
        <end position="430"/>
    </location>
</feature>
<keyword evidence="2" id="KW-0597">Phosphoprotein</keyword>
<reference evidence="7" key="2">
    <citation type="submission" date="2025-08" db="UniProtKB">
        <authorList>
            <consortium name="RefSeq"/>
        </authorList>
    </citation>
    <scope>IDENTIFICATION</scope>
    <source>
        <strain evidence="7">S238N-H82</strain>
        <tissue evidence="7">Testes</tissue>
    </source>
</reference>
<gene>
    <name evidence="7" type="primary">LOC118416056</name>
</gene>
<dbReference type="SMART" id="SM00391">
    <property type="entry name" value="MBD"/>
    <property type="match status" value="1"/>
</dbReference>
<organism evidence="6 7">
    <name type="scientific">Branchiostoma floridae</name>
    <name type="common">Florida lancelet</name>
    <name type="synonym">Amphioxus</name>
    <dbReference type="NCBI Taxonomy" id="7739"/>
    <lineage>
        <taxon>Eukaryota</taxon>
        <taxon>Metazoa</taxon>
        <taxon>Chordata</taxon>
        <taxon>Cephalochordata</taxon>
        <taxon>Leptocardii</taxon>
        <taxon>Amphioxiformes</taxon>
        <taxon>Branchiostomatidae</taxon>
        <taxon>Branchiostoma</taxon>
    </lineage>
</organism>
<dbReference type="GO" id="GO:0005634">
    <property type="term" value="C:nucleus"/>
    <property type="evidence" value="ECO:0000318"/>
    <property type="project" value="GO_Central"/>
</dbReference>
<dbReference type="GO" id="GO:0006281">
    <property type="term" value="P:DNA repair"/>
    <property type="evidence" value="ECO:0007669"/>
    <property type="project" value="InterPro"/>
</dbReference>
<protein>
    <submittedName>
        <fullName evidence="7">Nucleolar protein dao-5-like isoform X1</fullName>
    </submittedName>
</protein>
<dbReference type="InterPro" id="IPR016177">
    <property type="entry name" value="DNA-bd_dom_sf"/>
</dbReference>
<feature type="region of interest" description="Disordered" evidence="4">
    <location>
        <begin position="179"/>
        <end position="436"/>
    </location>
</feature>
<evidence type="ECO:0000256" key="4">
    <source>
        <dbReference type="SAM" id="MobiDB-lite"/>
    </source>
</evidence>
<dbReference type="PROSITE" id="PS50982">
    <property type="entry name" value="MBD"/>
    <property type="match status" value="1"/>
</dbReference>
<dbReference type="OMA" id="QARIEMQ"/>
<evidence type="ECO:0000259" key="5">
    <source>
        <dbReference type="PROSITE" id="PS50982"/>
    </source>
</evidence>
<dbReference type="InterPro" id="IPR045138">
    <property type="entry name" value="MeCP2/MBD4"/>
</dbReference>
<dbReference type="SUPFAM" id="SSF54171">
    <property type="entry name" value="DNA-binding domain"/>
    <property type="match status" value="1"/>
</dbReference>
<evidence type="ECO:0000256" key="3">
    <source>
        <dbReference type="ARBA" id="ARBA00023242"/>
    </source>
</evidence>
<evidence type="ECO:0000313" key="7">
    <source>
        <dbReference type="RefSeq" id="XP_035677001.1"/>
    </source>
</evidence>
<dbReference type="Gene3D" id="1.10.340.30">
    <property type="entry name" value="Hypothetical protein, domain 2"/>
    <property type="match status" value="1"/>
</dbReference>
<evidence type="ECO:0000256" key="2">
    <source>
        <dbReference type="ARBA" id="ARBA00022553"/>
    </source>
</evidence>
<evidence type="ECO:0000256" key="1">
    <source>
        <dbReference type="ARBA" id="ARBA00004123"/>
    </source>
</evidence>
<reference evidence="6" key="1">
    <citation type="journal article" date="2020" name="Nat. Ecol. Evol.">
        <title>Deeply conserved synteny resolves early events in vertebrate evolution.</title>
        <authorList>
            <person name="Simakov O."/>
            <person name="Marletaz F."/>
            <person name="Yue J.X."/>
            <person name="O'Connell B."/>
            <person name="Jenkins J."/>
            <person name="Brandt A."/>
            <person name="Calef R."/>
            <person name="Tung C.H."/>
            <person name="Huang T.K."/>
            <person name="Schmutz J."/>
            <person name="Satoh N."/>
            <person name="Yu J.K."/>
            <person name="Putnam N.H."/>
            <person name="Green R.E."/>
            <person name="Rokhsar D.S."/>
        </authorList>
    </citation>
    <scope>NUCLEOTIDE SEQUENCE [LARGE SCALE GENOMIC DNA]</scope>
    <source>
        <strain evidence="6">S238N-H82</strain>
    </source>
</reference>
<feature type="compositionally biased region" description="Low complexity" evidence="4">
    <location>
        <begin position="455"/>
        <end position="464"/>
    </location>
</feature>
<dbReference type="FunFam" id="1.10.340.30:FF:000007">
    <property type="entry name" value="Methyl-CpG-binding domain protein 4"/>
    <property type="match status" value="1"/>
</dbReference>
<dbReference type="CDD" id="cd00122">
    <property type="entry name" value="MBD"/>
    <property type="match status" value="1"/>
</dbReference>
<evidence type="ECO:0000313" key="6">
    <source>
        <dbReference type="Proteomes" id="UP000001554"/>
    </source>
</evidence>
<dbReference type="OrthoDB" id="10265068at2759"/>
<keyword evidence="6" id="KW-1185">Reference proteome</keyword>
<dbReference type="GO" id="GO:0003824">
    <property type="term" value="F:catalytic activity"/>
    <property type="evidence" value="ECO:0007669"/>
    <property type="project" value="InterPro"/>
</dbReference>
<dbReference type="Proteomes" id="UP000001554">
    <property type="component" value="Chromosome 5"/>
</dbReference>
<dbReference type="Pfam" id="PF01429">
    <property type="entry name" value="MBD"/>
    <property type="match status" value="1"/>
</dbReference>
<feature type="region of interest" description="Disordered" evidence="4">
    <location>
        <begin position="450"/>
        <end position="540"/>
    </location>
</feature>
<dbReference type="GO" id="GO:0003677">
    <property type="term" value="F:DNA binding"/>
    <property type="evidence" value="ECO:0000318"/>
    <property type="project" value="GO_Central"/>
</dbReference>
<name>A0A9J7MRG6_BRAFL</name>
<sequence length="890" mass="96740">MSSIVLNLLCVISALNFLSIGKVFYTIRKKVQIIIPLRTLIPLRNVTYLEPANEANCGLVLKFDPIVPEQVWRKVEGYQQSCDYLNKTFCHNLLILDRQHIASGTTTSQANMASETPLPKGWTKKVVLRQSGASAGKTDTYFYSPEGKKFRSRTEIAKYCKDKGLKIDTDSFTFGGKVTSSAKKAAKETPRGRGRPPRAAAAKKEKEQKASGKLVVKMQFSTPKKRSKSSGSSSKEPAAKKARGRGRPPKAKQDVKVKFPMGPKAAQSPKKGAKSKTPAKKERKAPAVKKPAKPAKEKKAKPAAKKAARAPPKTKSPAKDPPTTAPKPLKKRKAPEETEAASPSKKAKKPEPEATAGSPAKPQTGESSQPTEADVVVLADDMSKQSPKVADKSEETYEPEIISISEGASGDDREMSPPREGMSPEEMMPSESEEDEDGGFVIIDVKDCEEEPEVVAEVPAAAQPSEPPRSGNIETLVFRPLNTPEKSQEAPTPPQQAAGPATAGPVQQENAAVITPPPEPAREASNSESRGSSESGSTTYLPEIIECQAPATGQAQTLLPPANTVGRLPLSRTQSWGSNIPEPSVSPLPRSISPLTDRSDNEPVSAFEPVFPQAPGAVTTTRVLGDRSGNIFERLAPPPADGSVSASAASEEYRRSAFQPVVPPSLGRQATNHCTIPPPTGGGSAFQPVLPSAPGATTNGEGAGARGREVAPVTNSDSREPEVSPYFSGDAGNLPPLKEKFAANKWTPPRSPFNLVQEHLFHDPWKLLVATIFLNRTTVLQGEKAIPLMWEFFRRWPSPEVTRDADWKPICELLQPLGLYEKRAKTLIRFSDEFLTKDWAYPDELYGIGKYGNDSYRIFCVNEWRQVMPSDHKLNDYHNWLLENHKELGI</sequence>
<feature type="compositionally biased region" description="Low complexity" evidence="4">
    <location>
        <begin position="495"/>
        <end position="505"/>
    </location>
</feature>
<keyword evidence="3" id="KW-0539">Nucleus</keyword>